<sequence length="143" mass="16787">MALKQIDYGTAEHRQMVNLRYEILRKPLGLNFTQEELEKEKNDILIAAFEEEKMLGCCFLTHVDSNIVRLRQMAVQNNLQGKGIGASLMNFAENIARDRGYKTMMMHSRKTTCHFFEKQGYKIEGDEFIQLTIPHFRMIKKLR</sequence>
<comment type="caution">
    <text evidence="3">The sequence shown here is derived from an EMBL/GenBank/DDBJ whole genome shotgun (WGS) entry which is preliminary data.</text>
</comment>
<dbReference type="InterPro" id="IPR016181">
    <property type="entry name" value="Acyl_CoA_acyltransferase"/>
</dbReference>
<gene>
    <name evidence="3" type="ORF">ESA94_14435</name>
</gene>
<dbReference type="OrthoDB" id="2352823at2"/>
<dbReference type="SUPFAM" id="SSF55729">
    <property type="entry name" value="Acyl-CoA N-acyltransferases (Nat)"/>
    <property type="match status" value="1"/>
</dbReference>
<dbReference type="Gene3D" id="3.40.630.30">
    <property type="match status" value="1"/>
</dbReference>
<evidence type="ECO:0000259" key="2">
    <source>
        <dbReference type="PROSITE" id="PS51186"/>
    </source>
</evidence>
<evidence type="ECO:0000313" key="3">
    <source>
        <dbReference type="EMBL" id="RXK59332.1"/>
    </source>
</evidence>
<accession>A0A4Q1CGT6</accession>
<dbReference type="InterPro" id="IPR000182">
    <property type="entry name" value="GNAT_dom"/>
</dbReference>
<evidence type="ECO:0000256" key="1">
    <source>
        <dbReference type="ARBA" id="ARBA00022679"/>
    </source>
</evidence>
<dbReference type="GO" id="GO:0008080">
    <property type="term" value="F:N-acetyltransferase activity"/>
    <property type="evidence" value="ECO:0007669"/>
    <property type="project" value="InterPro"/>
</dbReference>
<dbReference type="AlphaFoldDB" id="A0A4Q1CGT6"/>
<evidence type="ECO:0000313" key="4">
    <source>
        <dbReference type="Proteomes" id="UP000290204"/>
    </source>
</evidence>
<dbReference type="Proteomes" id="UP000290204">
    <property type="component" value="Unassembled WGS sequence"/>
</dbReference>
<name>A0A4Q1CGT6_9BACT</name>
<organism evidence="3 4">
    <name type="scientific">Lacibacter luteus</name>
    <dbReference type="NCBI Taxonomy" id="2508719"/>
    <lineage>
        <taxon>Bacteria</taxon>
        <taxon>Pseudomonadati</taxon>
        <taxon>Bacteroidota</taxon>
        <taxon>Chitinophagia</taxon>
        <taxon>Chitinophagales</taxon>
        <taxon>Chitinophagaceae</taxon>
        <taxon>Lacibacter</taxon>
    </lineage>
</organism>
<dbReference type="Pfam" id="PF13673">
    <property type="entry name" value="Acetyltransf_10"/>
    <property type="match status" value="1"/>
</dbReference>
<dbReference type="RefSeq" id="WP_129131636.1">
    <property type="nucleotide sequence ID" value="NZ_SDHW01000004.1"/>
</dbReference>
<dbReference type="PROSITE" id="PS51186">
    <property type="entry name" value="GNAT"/>
    <property type="match status" value="1"/>
</dbReference>
<keyword evidence="4" id="KW-1185">Reference proteome</keyword>
<dbReference type="EMBL" id="SDHW01000004">
    <property type="protein sequence ID" value="RXK59332.1"/>
    <property type="molecule type" value="Genomic_DNA"/>
</dbReference>
<feature type="domain" description="N-acetyltransferase" evidence="2">
    <location>
        <begin position="6"/>
        <end position="143"/>
    </location>
</feature>
<protein>
    <submittedName>
        <fullName evidence="3">N-acetyltransferase</fullName>
    </submittedName>
</protein>
<keyword evidence="1 3" id="KW-0808">Transferase</keyword>
<dbReference type="PANTHER" id="PTHR13947:SF37">
    <property type="entry name" value="LD18367P"/>
    <property type="match status" value="1"/>
</dbReference>
<reference evidence="3 4" key="1">
    <citation type="submission" date="2019-01" db="EMBL/GenBank/DDBJ databases">
        <title>Lacibacter sp. strain TTM-7.</title>
        <authorList>
            <person name="Chen W.-M."/>
        </authorList>
    </citation>
    <scope>NUCLEOTIDE SEQUENCE [LARGE SCALE GENOMIC DNA]</scope>
    <source>
        <strain evidence="3 4">TTM-7</strain>
    </source>
</reference>
<proteinExistence type="predicted"/>
<dbReference type="PANTHER" id="PTHR13947">
    <property type="entry name" value="GNAT FAMILY N-ACETYLTRANSFERASE"/>
    <property type="match status" value="1"/>
</dbReference>
<dbReference type="InterPro" id="IPR050769">
    <property type="entry name" value="NAT_camello-type"/>
</dbReference>
<dbReference type="CDD" id="cd04301">
    <property type="entry name" value="NAT_SF"/>
    <property type="match status" value="1"/>
</dbReference>